<keyword evidence="3" id="KW-1185">Reference proteome</keyword>
<dbReference type="EMBL" id="CAWUPB010000850">
    <property type="protein sequence ID" value="CAK7325264.1"/>
    <property type="molecule type" value="Genomic_DNA"/>
</dbReference>
<organism evidence="2 3">
    <name type="scientific">Dovyalis caffra</name>
    <dbReference type="NCBI Taxonomy" id="77055"/>
    <lineage>
        <taxon>Eukaryota</taxon>
        <taxon>Viridiplantae</taxon>
        <taxon>Streptophyta</taxon>
        <taxon>Embryophyta</taxon>
        <taxon>Tracheophyta</taxon>
        <taxon>Spermatophyta</taxon>
        <taxon>Magnoliopsida</taxon>
        <taxon>eudicotyledons</taxon>
        <taxon>Gunneridae</taxon>
        <taxon>Pentapetalae</taxon>
        <taxon>rosids</taxon>
        <taxon>fabids</taxon>
        <taxon>Malpighiales</taxon>
        <taxon>Salicaceae</taxon>
        <taxon>Flacourtieae</taxon>
        <taxon>Dovyalis</taxon>
    </lineage>
</organism>
<protein>
    <recommendedName>
        <fullName evidence="1">DUF4219 domain-containing protein</fullName>
    </recommendedName>
</protein>
<sequence>MATHVVPTAIVVEVLRDDNYKNWRACMKSYLMAQGLWDIIEPPPVEPQEVALLVQLNRNLAQRNAAALHAIQISCAPHILSKIRNQKLAKEAWEFLEGLLRSQRVYLEENPGNSHHLKTSSSPGRT</sequence>
<proteinExistence type="predicted"/>
<dbReference type="Proteomes" id="UP001314170">
    <property type="component" value="Unassembled WGS sequence"/>
</dbReference>
<comment type="caution">
    <text evidence="2">The sequence shown here is derived from an EMBL/GenBank/DDBJ whole genome shotgun (WGS) entry which is preliminary data.</text>
</comment>
<feature type="domain" description="DUF4219" evidence="1">
    <location>
        <begin position="18"/>
        <end position="41"/>
    </location>
</feature>
<name>A0AAV1QW12_9ROSI</name>
<evidence type="ECO:0000259" key="1">
    <source>
        <dbReference type="Pfam" id="PF13961"/>
    </source>
</evidence>
<reference evidence="2 3" key="1">
    <citation type="submission" date="2024-01" db="EMBL/GenBank/DDBJ databases">
        <authorList>
            <person name="Waweru B."/>
        </authorList>
    </citation>
    <scope>NUCLEOTIDE SEQUENCE [LARGE SCALE GENOMIC DNA]</scope>
</reference>
<dbReference type="AlphaFoldDB" id="A0AAV1QW12"/>
<dbReference type="InterPro" id="IPR025314">
    <property type="entry name" value="DUF4219"/>
</dbReference>
<accession>A0AAV1QW12</accession>
<gene>
    <name evidence="2" type="ORF">DCAF_LOCUS2937</name>
</gene>
<evidence type="ECO:0000313" key="2">
    <source>
        <dbReference type="EMBL" id="CAK7325264.1"/>
    </source>
</evidence>
<evidence type="ECO:0000313" key="3">
    <source>
        <dbReference type="Proteomes" id="UP001314170"/>
    </source>
</evidence>
<dbReference type="Pfam" id="PF13961">
    <property type="entry name" value="DUF4219"/>
    <property type="match status" value="1"/>
</dbReference>